<dbReference type="InterPro" id="IPR027434">
    <property type="entry name" value="Homing_endonucl"/>
</dbReference>
<dbReference type="InterPro" id="IPR004860">
    <property type="entry name" value="LAGLIDADG_dom"/>
</dbReference>
<dbReference type="Gene3D" id="3.10.28.10">
    <property type="entry name" value="Homing endonucleases"/>
    <property type="match status" value="1"/>
</dbReference>
<dbReference type="EMBL" id="LQMQ01000002">
    <property type="protein sequence ID" value="KUO42633.1"/>
    <property type="molecule type" value="Genomic_DNA"/>
</dbReference>
<comment type="caution">
    <text evidence="2">The sequence shown here is derived from an EMBL/GenBank/DDBJ whole genome shotgun (WGS) entry which is preliminary data.</text>
</comment>
<gene>
    <name evidence="2" type="ORF">APZ16_01825</name>
</gene>
<organism evidence="2 3">
    <name type="scientific">Hadarchaeum yellowstonense</name>
    <dbReference type="NCBI Taxonomy" id="1776334"/>
    <lineage>
        <taxon>Archaea</taxon>
        <taxon>Methanobacteriati</taxon>
        <taxon>Candidatus Hadarchaeota</taxon>
        <taxon>Candidatus Hadarchaeia</taxon>
        <taxon>Candidatus Hadarchaeales</taxon>
        <taxon>Candidatus Hadarchaeaceae</taxon>
        <taxon>Candidatus Hadarchaeum</taxon>
    </lineage>
</organism>
<name>A0A147K187_HADYE</name>
<evidence type="ECO:0000313" key="3">
    <source>
        <dbReference type="Proteomes" id="UP000074294"/>
    </source>
</evidence>
<dbReference type="AlphaFoldDB" id="A0A147K187"/>
<dbReference type="GO" id="GO:0004519">
    <property type="term" value="F:endonuclease activity"/>
    <property type="evidence" value="ECO:0007669"/>
    <property type="project" value="InterPro"/>
</dbReference>
<proteinExistence type="predicted"/>
<feature type="domain" description="Homing endonuclease LAGLIDADG" evidence="1">
    <location>
        <begin position="16"/>
        <end position="114"/>
    </location>
</feature>
<evidence type="ECO:0000313" key="2">
    <source>
        <dbReference type="EMBL" id="KUO42633.1"/>
    </source>
</evidence>
<dbReference type="STRING" id="1776334.APZ16_01825"/>
<dbReference type="SUPFAM" id="SSF55608">
    <property type="entry name" value="Homing endonucleases"/>
    <property type="match status" value="1"/>
</dbReference>
<dbReference type="Proteomes" id="UP000074294">
    <property type="component" value="Unassembled WGS sequence"/>
</dbReference>
<protein>
    <recommendedName>
        <fullName evidence="1">Homing endonuclease LAGLIDADG domain-containing protein</fullName>
    </recommendedName>
</protein>
<dbReference type="Pfam" id="PF00961">
    <property type="entry name" value="LAGLIDADG_1"/>
    <property type="match status" value="1"/>
</dbReference>
<accession>A0A147K187</accession>
<sequence>MTINNNKSEFNMGWVVGFIESKGVFTTNTIKFSRKTKSGLKKYRYRNPVFYLVSGDRSALEIIRDLLGMGKIDRHGLVFHLGIRRKDECLHLVDFLEGKLRSVHRIQQFAAWRKRVLEWKSRARGEGVEQGSELAPGSS</sequence>
<evidence type="ECO:0000259" key="1">
    <source>
        <dbReference type="Pfam" id="PF00961"/>
    </source>
</evidence>
<reference evidence="2 3" key="1">
    <citation type="journal article" date="2016" name="Nat. Microbiol.">
        <title>Genomic inference of the metabolism of cosmopolitan subsurface Archaea, Hadesarchaea.</title>
        <authorList>
            <person name="Baker B.J."/>
            <person name="Saw J.H."/>
            <person name="Lind A.E."/>
            <person name="Lazar C.S."/>
            <person name="Hinrichs K.-U."/>
            <person name="Teske A.P."/>
            <person name="Ettema T.J."/>
        </authorList>
    </citation>
    <scope>NUCLEOTIDE SEQUENCE [LARGE SCALE GENOMIC DNA]</scope>
</reference>